<accession>A0AAE3IGX9</accession>
<dbReference type="AlphaFoldDB" id="A0AAE3IGX9"/>
<organism evidence="2 3">
    <name type="scientific">Hominimerdicola aceti</name>
    <dbReference type="NCBI Taxonomy" id="2981726"/>
    <lineage>
        <taxon>Bacteria</taxon>
        <taxon>Bacillati</taxon>
        <taxon>Bacillota</taxon>
        <taxon>Clostridia</taxon>
        <taxon>Eubacteriales</taxon>
        <taxon>Oscillospiraceae</taxon>
        <taxon>Hominimerdicola</taxon>
    </lineage>
</organism>
<keyword evidence="3" id="KW-1185">Reference proteome</keyword>
<proteinExistence type="predicted"/>
<reference evidence="2 3" key="1">
    <citation type="journal article" date="2021" name="ISME Commun">
        <title>Automated analysis of genomic sequences facilitates high-throughput and comprehensive description of bacteria.</title>
        <authorList>
            <person name="Hitch T.C.A."/>
        </authorList>
    </citation>
    <scope>NUCLEOTIDE SEQUENCE [LARGE SCALE GENOMIC DNA]</scope>
    <source>
        <strain evidence="2 3">Sanger_31</strain>
    </source>
</reference>
<comment type="caution">
    <text evidence="2">The sequence shown here is derived from an EMBL/GenBank/DDBJ whole genome shotgun (WGS) entry which is preliminary data.</text>
</comment>
<dbReference type="RefSeq" id="WP_267300952.1">
    <property type="nucleotide sequence ID" value="NZ_JAOQJZ010000006.1"/>
</dbReference>
<evidence type="ECO:0000256" key="1">
    <source>
        <dbReference type="SAM" id="Coils"/>
    </source>
</evidence>
<dbReference type="Proteomes" id="UP001208131">
    <property type="component" value="Unassembled WGS sequence"/>
</dbReference>
<evidence type="ECO:0000313" key="3">
    <source>
        <dbReference type="Proteomes" id="UP001208131"/>
    </source>
</evidence>
<gene>
    <name evidence="2" type="ORF">OCV57_07000</name>
</gene>
<name>A0AAE3IGX9_9FIRM</name>
<feature type="coiled-coil region" evidence="1">
    <location>
        <begin position="40"/>
        <end position="89"/>
    </location>
</feature>
<keyword evidence="1" id="KW-0175">Coiled coil</keyword>
<sequence>MNGFRKNKGIVLELTSLLDVIMIMLFWVMTDVSASADSQKEDAKAQVQAVTQQLEEQKQKSADELEKLREDMQKQIDEAYKKAESINSNAAKNQQALDGYTQGMLISLDMRNENGTDKLYISRNDEDIMTVTHDEDISGRLISLFEGLGAADGEVMLAAVVYDGDAVLYRNMRIVENAVQAVSDKYENVYFTYINTSK</sequence>
<protein>
    <submittedName>
        <fullName evidence="2">Uncharacterized protein</fullName>
    </submittedName>
</protein>
<dbReference type="EMBL" id="JAOQJZ010000006">
    <property type="protein sequence ID" value="MCU6705670.1"/>
    <property type="molecule type" value="Genomic_DNA"/>
</dbReference>
<evidence type="ECO:0000313" key="2">
    <source>
        <dbReference type="EMBL" id="MCU6705670.1"/>
    </source>
</evidence>